<dbReference type="InterPro" id="IPR035965">
    <property type="entry name" value="PAS-like_dom_sf"/>
</dbReference>
<dbReference type="CDD" id="cd00130">
    <property type="entry name" value="PAS"/>
    <property type="match status" value="1"/>
</dbReference>
<keyword evidence="4" id="KW-0675">Receptor</keyword>
<dbReference type="EMBL" id="CP009920">
    <property type="protein sequence ID" value="AJI22078.1"/>
    <property type="molecule type" value="Genomic_DNA"/>
</dbReference>
<dbReference type="InterPro" id="IPR002645">
    <property type="entry name" value="STAS_dom"/>
</dbReference>
<dbReference type="PANTHER" id="PTHR47429">
    <property type="entry name" value="PROTEIN TWIN LOV 1"/>
    <property type="match status" value="1"/>
</dbReference>
<keyword evidence="3" id="KW-0157">Chromophore</keyword>
<dbReference type="Pfam" id="PF13426">
    <property type="entry name" value="PAS_9"/>
    <property type="match status" value="1"/>
</dbReference>
<sequence>MTTPEAQDSKWSILNKALHSSQSGIIVTDPSLPDNPIIYLNQGFSLMTGYEEEEVLGENCRFLQGPLTNLHHIDEIRSAISRNQSVSVTLVNYRKDGSFFHNQLTIDPTYIEEEDKYYFIGVQKDVTIEITAQEQLQQALEEVERLSTPIVPIEEGISVLPLIGTLNERRIEMLFNSFTSRNTSSKDRYLILDVSGLARFNDSFGRDILNIYNWLKLMGTQLVLTGISPDMAIHMSTMEDDMSFILVYQSIKDALPKLKL</sequence>
<evidence type="ECO:0000256" key="2">
    <source>
        <dbReference type="ARBA" id="ARBA00022643"/>
    </source>
</evidence>
<dbReference type="InterPro" id="IPR000014">
    <property type="entry name" value="PAS"/>
</dbReference>
<dbReference type="AlphaFoldDB" id="A0A0B6AN82"/>
<dbReference type="PROSITE" id="PS50112">
    <property type="entry name" value="PAS"/>
    <property type="match status" value="1"/>
</dbReference>
<dbReference type="HOGENOM" id="CLU_080905_0_0_9"/>
<evidence type="ECO:0000256" key="1">
    <source>
        <dbReference type="ARBA" id="ARBA00022630"/>
    </source>
</evidence>
<keyword evidence="1" id="KW-0285">Flavoprotein</keyword>
<dbReference type="RefSeq" id="WP_034650748.1">
    <property type="nucleotide sequence ID" value="NZ_BCVB01000006.1"/>
</dbReference>
<dbReference type="Gene3D" id="3.30.450.20">
    <property type="entry name" value="PAS domain"/>
    <property type="match status" value="1"/>
</dbReference>
<dbReference type="PANTHER" id="PTHR47429:SF2">
    <property type="entry name" value="PROTEIN TWIN LOV 1"/>
    <property type="match status" value="1"/>
</dbReference>
<dbReference type="KEGG" id="bmeg:BG04_5585"/>
<evidence type="ECO:0000256" key="3">
    <source>
        <dbReference type="ARBA" id="ARBA00022991"/>
    </source>
</evidence>
<dbReference type="PROSITE" id="PS50801">
    <property type="entry name" value="STAS"/>
    <property type="match status" value="1"/>
</dbReference>
<dbReference type="Pfam" id="PF01740">
    <property type="entry name" value="STAS"/>
    <property type="match status" value="1"/>
</dbReference>
<protein>
    <submittedName>
        <fullName evidence="4">Blue-light photoreceptor</fullName>
    </submittedName>
</protein>
<dbReference type="InterPro" id="IPR036513">
    <property type="entry name" value="STAS_dom_sf"/>
</dbReference>
<dbReference type="SMART" id="SM00086">
    <property type="entry name" value="PAC"/>
    <property type="match status" value="1"/>
</dbReference>
<name>A0A0B6AN82_PRIM2</name>
<dbReference type="SMART" id="SM00091">
    <property type="entry name" value="PAS"/>
    <property type="match status" value="1"/>
</dbReference>
<dbReference type="NCBIfam" id="TIGR00229">
    <property type="entry name" value="sensory_box"/>
    <property type="match status" value="1"/>
</dbReference>
<dbReference type="SUPFAM" id="SSF55785">
    <property type="entry name" value="PYP-like sensor domain (PAS domain)"/>
    <property type="match status" value="1"/>
</dbReference>
<dbReference type="PROSITE" id="PS50113">
    <property type="entry name" value="PAC"/>
    <property type="match status" value="1"/>
</dbReference>
<gene>
    <name evidence="4" type="primary">pfyP</name>
    <name evidence="4" type="ORF">BG04_5585</name>
</gene>
<dbReference type="InterPro" id="IPR000700">
    <property type="entry name" value="PAS-assoc_C"/>
</dbReference>
<dbReference type="Gene3D" id="3.30.750.24">
    <property type="entry name" value="STAS domain"/>
    <property type="match status" value="1"/>
</dbReference>
<evidence type="ECO:0000313" key="4">
    <source>
        <dbReference type="EMBL" id="AJI22078.1"/>
    </source>
</evidence>
<accession>A0A0B6AN82</accession>
<reference evidence="4 5" key="1">
    <citation type="journal article" date="2015" name="Genome Announc.">
        <title>Complete genome sequences for 35 biothreat assay-relevant bacillus species.</title>
        <authorList>
            <person name="Johnson S.L."/>
            <person name="Daligault H.E."/>
            <person name="Davenport K.W."/>
            <person name="Jaissle J."/>
            <person name="Frey K.G."/>
            <person name="Ladner J.T."/>
            <person name="Broomall S.M."/>
            <person name="Bishop-Lilly K.A."/>
            <person name="Bruce D.C."/>
            <person name="Gibbons H.S."/>
            <person name="Coyne S.R."/>
            <person name="Lo C.C."/>
            <person name="Meincke L."/>
            <person name="Munk A.C."/>
            <person name="Koroleva G.I."/>
            <person name="Rosenzweig C.N."/>
            <person name="Palacios G.F."/>
            <person name="Redden C.L."/>
            <person name="Minogue T.D."/>
            <person name="Chain P.S."/>
        </authorList>
    </citation>
    <scope>NUCLEOTIDE SEQUENCE [LARGE SCALE GENOMIC DNA]</scope>
    <source>
        <strain evidence="5">ATCC 14581 / DSM 32 / JCM 2506 / NBRC 15308 / NCIMB 9376 / NCTC 10342 / NRRL B-14308 / VKM B-512</strain>
    </source>
</reference>
<evidence type="ECO:0000313" key="5">
    <source>
        <dbReference type="Proteomes" id="UP000031829"/>
    </source>
</evidence>
<dbReference type="Proteomes" id="UP000031829">
    <property type="component" value="Chromosome"/>
</dbReference>
<organism evidence="4 5">
    <name type="scientific">Priestia megaterium (strain ATCC 14581 / DSM 32 / CCUG 1817 / JCM 2506 / NBRC 15308 / NCIMB 9376 / NCTC 10342 / NRRL B-14308 / VKM B-512 / Ford 19)</name>
    <name type="common">Bacillus megaterium</name>
    <dbReference type="NCBI Taxonomy" id="1348623"/>
    <lineage>
        <taxon>Bacteria</taxon>
        <taxon>Bacillati</taxon>
        <taxon>Bacillota</taxon>
        <taxon>Bacilli</taxon>
        <taxon>Bacillales</taxon>
        <taxon>Bacillaceae</taxon>
        <taxon>Priestia</taxon>
    </lineage>
</organism>
<dbReference type="InterPro" id="IPR001610">
    <property type="entry name" value="PAC"/>
</dbReference>
<keyword evidence="2" id="KW-0288">FMN</keyword>
<dbReference type="SUPFAM" id="SSF52091">
    <property type="entry name" value="SpoIIaa-like"/>
    <property type="match status" value="1"/>
</dbReference>
<dbReference type="CDD" id="cd07041">
    <property type="entry name" value="STAS_RsbR_RsbS_like"/>
    <property type="match status" value="1"/>
</dbReference>
<proteinExistence type="predicted"/>
<dbReference type="GeneID" id="93643526"/>